<keyword evidence="1" id="KW-0812">Transmembrane</keyword>
<keyword evidence="1" id="KW-1133">Transmembrane helix</keyword>
<dbReference type="Proteomes" id="UP000019149">
    <property type="component" value="Unassembled WGS sequence"/>
</dbReference>
<comment type="caution">
    <text evidence="2">The sequence shown here is derived from an EMBL/GenBank/DDBJ whole genome shotgun (WGS) entry which is preliminary data.</text>
</comment>
<keyword evidence="3" id="KW-1185">Reference proteome</keyword>
<accession>W6U247</accession>
<gene>
    <name evidence="2" type="ORF">EGR_10539</name>
</gene>
<dbReference type="RefSeq" id="XP_024345797.1">
    <property type="nucleotide sequence ID" value="XM_024499788.1"/>
</dbReference>
<dbReference type="AlphaFoldDB" id="W6U247"/>
<dbReference type="KEGG" id="egl:EGR_10539"/>
<dbReference type="CTD" id="36346254"/>
<proteinExistence type="predicted"/>
<evidence type="ECO:0000313" key="2">
    <source>
        <dbReference type="EMBL" id="EUB54601.1"/>
    </source>
</evidence>
<protein>
    <submittedName>
        <fullName evidence="2">Uncharacterized protein</fullName>
    </submittedName>
</protein>
<name>W6U247_ECHGR</name>
<feature type="transmembrane region" description="Helical" evidence="1">
    <location>
        <begin position="54"/>
        <end position="74"/>
    </location>
</feature>
<reference evidence="2 3" key="1">
    <citation type="journal article" date="2013" name="Nat. Genet.">
        <title>The genome of the hydatid tapeworm Echinococcus granulosus.</title>
        <authorList>
            <person name="Zheng H."/>
            <person name="Zhang W."/>
            <person name="Zhang L."/>
            <person name="Zhang Z."/>
            <person name="Li J."/>
            <person name="Lu G."/>
            <person name="Zhu Y."/>
            <person name="Wang Y."/>
            <person name="Huang Y."/>
            <person name="Liu J."/>
            <person name="Kang H."/>
            <person name="Chen J."/>
            <person name="Wang L."/>
            <person name="Chen A."/>
            <person name="Yu S."/>
            <person name="Gao Z."/>
            <person name="Jin L."/>
            <person name="Gu W."/>
            <person name="Wang Z."/>
            <person name="Zhao L."/>
            <person name="Shi B."/>
            <person name="Wen H."/>
            <person name="Lin R."/>
            <person name="Jones M.K."/>
            <person name="Brejova B."/>
            <person name="Vinar T."/>
            <person name="Zhao G."/>
            <person name="McManus D.P."/>
            <person name="Chen Z."/>
            <person name="Zhou Y."/>
            <person name="Wang S."/>
        </authorList>
    </citation>
    <scope>NUCLEOTIDE SEQUENCE [LARGE SCALE GENOMIC DNA]</scope>
</reference>
<dbReference type="GeneID" id="36346254"/>
<organism evidence="2 3">
    <name type="scientific">Echinococcus granulosus</name>
    <name type="common">Hydatid tapeworm</name>
    <dbReference type="NCBI Taxonomy" id="6210"/>
    <lineage>
        <taxon>Eukaryota</taxon>
        <taxon>Metazoa</taxon>
        <taxon>Spiralia</taxon>
        <taxon>Lophotrochozoa</taxon>
        <taxon>Platyhelminthes</taxon>
        <taxon>Cestoda</taxon>
        <taxon>Eucestoda</taxon>
        <taxon>Cyclophyllidea</taxon>
        <taxon>Taeniidae</taxon>
        <taxon>Echinococcus</taxon>
        <taxon>Echinococcus granulosus group</taxon>
    </lineage>
</organism>
<dbReference type="EMBL" id="APAU02000231">
    <property type="protein sequence ID" value="EUB54601.1"/>
    <property type="molecule type" value="Genomic_DNA"/>
</dbReference>
<evidence type="ECO:0000256" key="1">
    <source>
        <dbReference type="SAM" id="Phobius"/>
    </source>
</evidence>
<keyword evidence="1" id="KW-0472">Membrane</keyword>
<evidence type="ECO:0000313" key="3">
    <source>
        <dbReference type="Proteomes" id="UP000019149"/>
    </source>
</evidence>
<sequence length="261" mass="29575">MWFSNATTPFSVISESKHIILLKNVITFCENDKISITIHDFDVYNHSTAKSCSFIYFIIPYKILFMPVVSLSTMRNIVLTRFRSAGGMETTPTASISFTGPDHSKNEDDVIYSMANCSFMCWSERSSDSKTNHKKIFTEVIINPSDTEQNNASSLTEELIGCCHGQKVMLRSKSTTIHISTHRLSNHYINGNAFKHLEIGWQLKEAGFNNLIRLYSQLLQKNKKNHDLRLWGVIEASPNSVKSVSLLSFFKKGNIVFFVAA</sequence>